<dbReference type="InParanoid" id="A0A667ZQ11"/>
<evidence type="ECO:0000256" key="5">
    <source>
        <dbReference type="ARBA" id="ARBA00023136"/>
    </source>
</evidence>
<dbReference type="Pfam" id="PF04117">
    <property type="entry name" value="Mpv17_PMP22"/>
    <property type="match status" value="1"/>
</dbReference>
<evidence type="ECO:0000256" key="7">
    <source>
        <dbReference type="SAM" id="MobiDB-lite"/>
    </source>
</evidence>
<keyword evidence="3" id="KW-0812">Transmembrane</keyword>
<dbReference type="InterPro" id="IPR007248">
    <property type="entry name" value="Mpv17_PMP22"/>
</dbReference>
<comment type="similarity">
    <text evidence="2 6">Belongs to the peroxisomal membrane protein PXMP2/4 family.</text>
</comment>
<evidence type="ECO:0000313" key="8">
    <source>
        <dbReference type="Ensembl" id="ENSMMDP00005042967.1"/>
    </source>
</evidence>
<evidence type="ECO:0000256" key="2">
    <source>
        <dbReference type="ARBA" id="ARBA00006824"/>
    </source>
</evidence>
<organism evidence="8 9">
    <name type="scientific">Myripristis murdjan</name>
    <name type="common">pinecone soldierfish</name>
    <dbReference type="NCBI Taxonomy" id="586833"/>
    <lineage>
        <taxon>Eukaryota</taxon>
        <taxon>Metazoa</taxon>
        <taxon>Chordata</taxon>
        <taxon>Craniata</taxon>
        <taxon>Vertebrata</taxon>
        <taxon>Euteleostomi</taxon>
        <taxon>Actinopterygii</taxon>
        <taxon>Neopterygii</taxon>
        <taxon>Teleostei</taxon>
        <taxon>Neoteleostei</taxon>
        <taxon>Acanthomorphata</taxon>
        <taxon>Holocentriformes</taxon>
        <taxon>Holocentridae</taxon>
        <taxon>Myripristis</taxon>
    </lineage>
</organism>
<dbReference type="Ensembl" id="ENSMMDT00005043834.1">
    <property type="protein sequence ID" value="ENSMMDP00005042967.1"/>
    <property type="gene ID" value="ENSMMDG00005019757.1"/>
</dbReference>
<comment type="subcellular location">
    <subcellularLocation>
        <location evidence="1">Membrane</location>
        <topology evidence="1">Multi-pass membrane protein</topology>
    </subcellularLocation>
</comment>
<gene>
    <name evidence="8" type="primary">MPV17L</name>
</gene>
<reference evidence="8" key="3">
    <citation type="submission" date="2025-09" db="UniProtKB">
        <authorList>
            <consortium name="Ensembl"/>
        </authorList>
    </citation>
    <scope>IDENTIFICATION</scope>
</reference>
<feature type="region of interest" description="Disordered" evidence="7">
    <location>
        <begin position="194"/>
        <end position="223"/>
    </location>
</feature>
<name>A0A667ZQ11_9TELE</name>
<accession>A0A667ZQ11</accession>
<dbReference type="GO" id="GO:0061668">
    <property type="term" value="P:mitochondrial ribosome assembly"/>
    <property type="evidence" value="ECO:0007669"/>
    <property type="project" value="TreeGrafter"/>
</dbReference>
<evidence type="ECO:0000313" key="9">
    <source>
        <dbReference type="Proteomes" id="UP000472263"/>
    </source>
</evidence>
<evidence type="ECO:0000256" key="6">
    <source>
        <dbReference type="RuleBase" id="RU363053"/>
    </source>
</evidence>
<reference evidence="8" key="2">
    <citation type="submission" date="2025-08" db="UniProtKB">
        <authorList>
            <consortium name="Ensembl"/>
        </authorList>
    </citation>
    <scope>IDENTIFICATION</scope>
</reference>
<evidence type="ECO:0000256" key="3">
    <source>
        <dbReference type="ARBA" id="ARBA00022692"/>
    </source>
</evidence>
<dbReference type="GO" id="GO:0005739">
    <property type="term" value="C:mitochondrion"/>
    <property type="evidence" value="ECO:0007669"/>
    <property type="project" value="TreeGrafter"/>
</dbReference>
<keyword evidence="9" id="KW-1185">Reference proteome</keyword>
<dbReference type="PANTHER" id="PTHR11266">
    <property type="entry name" value="PEROXISOMAL MEMBRANE PROTEIN 2, PXMP2 MPV17"/>
    <property type="match status" value="1"/>
</dbReference>
<reference evidence="8" key="1">
    <citation type="submission" date="2019-06" db="EMBL/GenBank/DDBJ databases">
        <authorList>
            <consortium name="Wellcome Sanger Institute Data Sharing"/>
        </authorList>
    </citation>
    <scope>NUCLEOTIDE SEQUENCE [LARGE SCALE GENOMIC DNA]</scope>
</reference>
<dbReference type="GeneTree" id="ENSGT00730000111088"/>
<sequence length="223" mass="25726">MRKAFLRQVRRFPWATNVTLYGCLFAGGDFVHQWFSRKEEMDWRHTRNVAVVAFSFHGNFNFFWMRFLERRFPGNSAGMVLRKLLLDQTTAAPLATSVFYTGVSFLEGKEDILQDWREKFLNTYRKCTTRVPVCLHQFVNFALVPLYVRTTFTGCCAFIWATFLCFSRQSGDGTAAAALAWMFPPKELTVDLTEDKAESAQEKGQSKEKEHVLKDEAAASKQK</sequence>
<dbReference type="Proteomes" id="UP000472263">
    <property type="component" value="Chromosome 1"/>
</dbReference>
<proteinExistence type="inferred from homology"/>
<keyword evidence="4" id="KW-1133">Transmembrane helix</keyword>
<dbReference type="GO" id="GO:0016020">
    <property type="term" value="C:membrane"/>
    <property type="evidence" value="ECO:0007669"/>
    <property type="project" value="UniProtKB-SubCell"/>
</dbReference>
<evidence type="ECO:0000256" key="1">
    <source>
        <dbReference type="ARBA" id="ARBA00004141"/>
    </source>
</evidence>
<keyword evidence="5" id="KW-0472">Membrane</keyword>
<dbReference type="PROSITE" id="PS51257">
    <property type="entry name" value="PROKAR_LIPOPROTEIN"/>
    <property type="match status" value="1"/>
</dbReference>
<evidence type="ECO:0000256" key="4">
    <source>
        <dbReference type="ARBA" id="ARBA00022989"/>
    </source>
</evidence>
<dbReference type="AlphaFoldDB" id="A0A667ZQ11"/>
<dbReference type="PANTHER" id="PTHR11266:SF39">
    <property type="entry name" value="MPV17-LIKE PROTEIN"/>
    <property type="match status" value="1"/>
</dbReference>
<protein>
    <submittedName>
        <fullName evidence="8">MPV17 mitochondrial inner membrane protein like</fullName>
    </submittedName>
</protein>